<sequence length="176" mass="20101">MVDAQILAEVSEYLRTKMENHTKRKSQNKMEGLFTMQIKVQFPELELPDFEGDMVKFPEFWGLYQLAVHNNAAIAPTAKFAYLKNKLEGTAHDIIASITMSTENYPQAINLLLSTYNKPDDSRNRLVEQLEGLSPAGKPVKEQRVTLCKVKAIWSQLATLKERIGCKTIRSKFPRK</sequence>
<dbReference type="AlphaFoldDB" id="A0A0N4WEB3"/>
<keyword evidence="2" id="KW-1185">Reference proteome</keyword>
<evidence type="ECO:0000313" key="3">
    <source>
        <dbReference type="WBParaSite" id="HPLM_0000896901-mRNA-1"/>
    </source>
</evidence>
<dbReference type="OrthoDB" id="5845709at2759"/>
<dbReference type="PANTHER" id="PTHR22954">
    <property type="entry name" value="RETROVIRAL PROTEASE-RELATED"/>
    <property type="match status" value="1"/>
</dbReference>
<dbReference type="EMBL" id="UZAF01016968">
    <property type="protein sequence ID" value="VDO36253.1"/>
    <property type="molecule type" value="Genomic_DNA"/>
</dbReference>
<accession>A0A0N4WEB3</accession>
<dbReference type="OMA" id="ANYHIAV"/>
<dbReference type="PANTHER" id="PTHR22954:SF3">
    <property type="entry name" value="PROTEIN CBG08539"/>
    <property type="match status" value="1"/>
</dbReference>
<evidence type="ECO:0000313" key="1">
    <source>
        <dbReference type="EMBL" id="VDO36253.1"/>
    </source>
</evidence>
<organism evidence="3">
    <name type="scientific">Haemonchus placei</name>
    <name type="common">Barber's pole worm</name>
    <dbReference type="NCBI Taxonomy" id="6290"/>
    <lineage>
        <taxon>Eukaryota</taxon>
        <taxon>Metazoa</taxon>
        <taxon>Ecdysozoa</taxon>
        <taxon>Nematoda</taxon>
        <taxon>Chromadorea</taxon>
        <taxon>Rhabditida</taxon>
        <taxon>Rhabditina</taxon>
        <taxon>Rhabditomorpha</taxon>
        <taxon>Strongyloidea</taxon>
        <taxon>Trichostrongylidae</taxon>
        <taxon>Haemonchus</taxon>
    </lineage>
</organism>
<gene>
    <name evidence="1" type="ORF">HPLM_LOCUS8961</name>
</gene>
<protein>
    <submittedName>
        <fullName evidence="1 3">Uncharacterized protein</fullName>
    </submittedName>
</protein>
<dbReference type="WBParaSite" id="HPLM_0000896901-mRNA-1">
    <property type="protein sequence ID" value="HPLM_0000896901-mRNA-1"/>
    <property type="gene ID" value="HPLM_0000896901"/>
</dbReference>
<dbReference type="Proteomes" id="UP000268014">
    <property type="component" value="Unassembled WGS sequence"/>
</dbReference>
<dbReference type="Pfam" id="PF03564">
    <property type="entry name" value="DUF1759"/>
    <property type="match status" value="1"/>
</dbReference>
<reference evidence="3" key="1">
    <citation type="submission" date="2017-02" db="UniProtKB">
        <authorList>
            <consortium name="WormBaseParasite"/>
        </authorList>
    </citation>
    <scope>IDENTIFICATION</scope>
</reference>
<dbReference type="InterPro" id="IPR005312">
    <property type="entry name" value="DUF1759"/>
</dbReference>
<reference evidence="1 2" key="2">
    <citation type="submission" date="2018-11" db="EMBL/GenBank/DDBJ databases">
        <authorList>
            <consortium name="Pathogen Informatics"/>
        </authorList>
    </citation>
    <scope>NUCLEOTIDE SEQUENCE [LARGE SCALE GENOMIC DNA]</scope>
    <source>
        <strain evidence="1 2">MHpl1</strain>
    </source>
</reference>
<evidence type="ECO:0000313" key="2">
    <source>
        <dbReference type="Proteomes" id="UP000268014"/>
    </source>
</evidence>
<proteinExistence type="predicted"/>
<name>A0A0N4WEB3_HAEPC</name>